<proteinExistence type="predicted"/>
<dbReference type="InterPro" id="IPR001715">
    <property type="entry name" value="CH_dom"/>
</dbReference>
<evidence type="ECO:0000259" key="1">
    <source>
        <dbReference type="PROSITE" id="PS50021"/>
    </source>
</evidence>
<keyword evidence="2" id="KW-0282">Flagellum</keyword>
<name>A0A5C6NA22_9TELE</name>
<reference evidence="2 3" key="1">
    <citation type="submission" date="2019-04" db="EMBL/GenBank/DDBJ databases">
        <title>Chromosome genome assembly for Takifugu flavidus.</title>
        <authorList>
            <person name="Xiao S."/>
        </authorList>
    </citation>
    <scope>NUCLEOTIDE SEQUENCE [LARGE SCALE GENOMIC DNA]</scope>
    <source>
        <strain evidence="2">HTHZ2018</strain>
        <tissue evidence="2">Muscle</tissue>
    </source>
</reference>
<evidence type="ECO:0000313" key="3">
    <source>
        <dbReference type="Proteomes" id="UP000324091"/>
    </source>
</evidence>
<organism evidence="2 3">
    <name type="scientific">Takifugu flavidus</name>
    <name type="common">sansaifugu</name>
    <dbReference type="NCBI Taxonomy" id="433684"/>
    <lineage>
        <taxon>Eukaryota</taxon>
        <taxon>Metazoa</taxon>
        <taxon>Chordata</taxon>
        <taxon>Craniata</taxon>
        <taxon>Vertebrata</taxon>
        <taxon>Euteleostomi</taxon>
        <taxon>Actinopterygii</taxon>
        <taxon>Neopterygii</taxon>
        <taxon>Teleostei</taxon>
        <taxon>Neoteleostei</taxon>
        <taxon>Acanthomorphata</taxon>
        <taxon>Eupercaria</taxon>
        <taxon>Tetraodontiformes</taxon>
        <taxon>Tetradontoidea</taxon>
        <taxon>Tetraodontidae</taxon>
        <taxon>Takifugu</taxon>
    </lineage>
</organism>
<dbReference type="GO" id="GO:0005929">
    <property type="term" value="C:cilium"/>
    <property type="evidence" value="ECO:0007669"/>
    <property type="project" value="TreeGrafter"/>
</dbReference>
<feature type="domain" description="Calponin-homology (CH)" evidence="1">
    <location>
        <begin position="134"/>
        <end position="255"/>
    </location>
</feature>
<gene>
    <name evidence="2" type="ORF">D4764_03G0010540</name>
</gene>
<dbReference type="PANTHER" id="PTHR45912">
    <property type="entry name" value="CILIA- AND FLAGELLA-ASSOCIATED PROTEIN 47"/>
    <property type="match status" value="1"/>
</dbReference>
<dbReference type="Gene3D" id="1.10.418.10">
    <property type="entry name" value="Calponin-like domain"/>
    <property type="match status" value="1"/>
</dbReference>
<dbReference type="PANTHER" id="PTHR45912:SF3">
    <property type="entry name" value="CILIA- AND FLAGELLA-ASSOCIATED PROTEIN 47"/>
    <property type="match status" value="1"/>
</dbReference>
<protein>
    <submittedName>
        <fullName evidence="2">Cilia-and flagella-associated protein 47</fullName>
    </submittedName>
</protein>
<dbReference type="EMBL" id="RHFK02000016">
    <property type="protein sequence ID" value="TWW64046.1"/>
    <property type="molecule type" value="Genomic_DNA"/>
</dbReference>
<dbReference type="InterPro" id="IPR036872">
    <property type="entry name" value="CH_dom_sf"/>
</dbReference>
<dbReference type="PROSITE" id="PS50021">
    <property type="entry name" value="CH"/>
    <property type="match status" value="1"/>
</dbReference>
<dbReference type="GO" id="GO:0060271">
    <property type="term" value="P:cilium assembly"/>
    <property type="evidence" value="ECO:0007669"/>
    <property type="project" value="TreeGrafter"/>
</dbReference>
<keyword evidence="2" id="KW-0966">Cell projection</keyword>
<comment type="caution">
    <text evidence="2">The sequence shown here is derived from an EMBL/GenBank/DDBJ whole genome shotgun (WGS) entry which is preliminary data.</text>
</comment>
<dbReference type="Proteomes" id="UP000324091">
    <property type="component" value="Chromosome 3"/>
</dbReference>
<evidence type="ECO:0000313" key="2">
    <source>
        <dbReference type="EMBL" id="TWW64046.1"/>
    </source>
</evidence>
<accession>A0A5C6NA22</accession>
<keyword evidence="2" id="KW-0969">Cilium</keyword>
<dbReference type="AlphaFoldDB" id="A0A5C6NA22"/>
<dbReference type="SUPFAM" id="SSF47576">
    <property type="entry name" value="Calponin-homology domain, CH-domain"/>
    <property type="match status" value="1"/>
</dbReference>
<keyword evidence="3" id="KW-1185">Reference proteome</keyword>
<sequence length="759" mass="85576">MCSGCKERSFVTSDQHSCLTSRSLNTGVPCSLNTGDVSVLYTNEIEWINGCPLPTHLYTLLLLQLNEEENSFDYSCVDYESLSKRSWTDVLLQIYKVLVLSRVSQSNMNNSFDHKIIDEILQFSPQSLPSNIYSCRELQLLSWVNMHYQSSRETLWKKDGGPLARWIVNFDLDFKDGLVLAALLAAYCPYLMHSHFRRIYMRPSSTEQTTHNNIIVCQALTTLNLNFDIQVEHMSSAGLTILYHCSFIQPKEAYLLLVSSSPFGLQGSTLAFKLTTCINRITSTNIVKCKSSCYQMKVIQVPISNALNKEATFRVMLVESEFNPLESIEKRKPGVHDVTFKANIEKMASDKSYREIDDKNSAISNEASDFHSAVRSIFLTSEQEDTLNIHYLPFFPGTKYCSVLLVCPEVGDMVYVIKATGELPLPSTLTARPSKNIFMVDSTSVFRLQCEIGQVCEEVVQVPEINSAWENALAIWGQYGMSAEEQRRRTLTHSLDSSSVRAKAATHKLLKQIISLRNELRNGIEYKVEVSLPQYYVLPSVVYIPVNKDTGIPQQSLADRCCVDIPLQFQADCVGQFRCQLVLSSCFDIRVYEIEAIVTAQKETIHLNFNSAVHHSVTQDIPLCNETQRDWKIQAVMCGEGFSGPKFVNVPSGTKTFYPLTFHPLAQCVVMGKLALNNECNGNVSVFILRGVGEHPLPEDHAMLHCPVGQTTHTQLNVPNYSQKKLTVKLVGEFWYQLHLYALPPPVLILPQIYCPLGK</sequence>